<name>A0ABQ2Z8S9_9ACTN</name>
<dbReference type="Pfam" id="PF04542">
    <property type="entry name" value="Sigma70_r2"/>
    <property type="match status" value="1"/>
</dbReference>
<evidence type="ECO:0000313" key="8">
    <source>
        <dbReference type="EMBL" id="GGY07281.1"/>
    </source>
</evidence>
<dbReference type="InterPro" id="IPR013249">
    <property type="entry name" value="RNA_pol_sigma70_r4_t2"/>
</dbReference>
<dbReference type="Proteomes" id="UP000659223">
    <property type="component" value="Unassembled WGS sequence"/>
</dbReference>
<dbReference type="InterPro" id="IPR039425">
    <property type="entry name" value="RNA_pol_sigma-70-like"/>
</dbReference>
<dbReference type="InterPro" id="IPR013324">
    <property type="entry name" value="RNA_pol_sigma_r3/r4-like"/>
</dbReference>
<keyword evidence="9" id="KW-1185">Reference proteome</keyword>
<sequence length="193" mass="21506">MNPGPSRSPRTGVIPVTGLPADYRAFHELYRGIYIHWAELYLRHRHDAEEAVDQAFEELYLAWHEVLSQESPNAYAWAVVRHRTVDTARARGRRPAVIDTAAFETTALHHALDPIGELEHSLAVYDAIHALPERQHDVIVLLHVLGHSTREVASIMGITPAGVRSAARFARHRLQHSLGLDQGPSGDEGGTDR</sequence>
<feature type="domain" description="RNA polymerase sigma-70 region 2" evidence="6">
    <location>
        <begin position="30"/>
        <end position="94"/>
    </location>
</feature>
<evidence type="ECO:0000259" key="6">
    <source>
        <dbReference type="Pfam" id="PF04542"/>
    </source>
</evidence>
<evidence type="ECO:0008006" key="10">
    <source>
        <dbReference type="Google" id="ProtNLM"/>
    </source>
</evidence>
<organism evidence="8 9">
    <name type="scientific">Streptomyces hiroshimensis</name>
    <dbReference type="NCBI Taxonomy" id="66424"/>
    <lineage>
        <taxon>Bacteria</taxon>
        <taxon>Bacillati</taxon>
        <taxon>Actinomycetota</taxon>
        <taxon>Actinomycetes</taxon>
        <taxon>Kitasatosporales</taxon>
        <taxon>Streptomycetaceae</taxon>
        <taxon>Streptomyces</taxon>
    </lineage>
</organism>
<keyword evidence="2" id="KW-0805">Transcription regulation</keyword>
<dbReference type="PANTHER" id="PTHR43133">
    <property type="entry name" value="RNA POLYMERASE ECF-TYPE SIGMA FACTO"/>
    <property type="match status" value="1"/>
</dbReference>
<evidence type="ECO:0000256" key="3">
    <source>
        <dbReference type="ARBA" id="ARBA00023082"/>
    </source>
</evidence>
<keyword evidence="3" id="KW-0731">Sigma factor</keyword>
<evidence type="ECO:0000259" key="7">
    <source>
        <dbReference type="Pfam" id="PF08281"/>
    </source>
</evidence>
<dbReference type="CDD" id="cd06171">
    <property type="entry name" value="Sigma70_r4"/>
    <property type="match status" value="1"/>
</dbReference>
<dbReference type="SUPFAM" id="SSF88946">
    <property type="entry name" value="Sigma2 domain of RNA polymerase sigma factors"/>
    <property type="match status" value="1"/>
</dbReference>
<dbReference type="InterPro" id="IPR036388">
    <property type="entry name" value="WH-like_DNA-bd_sf"/>
</dbReference>
<proteinExistence type="inferred from homology"/>
<dbReference type="Pfam" id="PF08281">
    <property type="entry name" value="Sigma70_r4_2"/>
    <property type="match status" value="1"/>
</dbReference>
<evidence type="ECO:0000256" key="2">
    <source>
        <dbReference type="ARBA" id="ARBA00023015"/>
    </source>
</evidence>
<dbReference type="InterPro" id="IPR007627">
    <property type="entry name" value="RNA_pol_sigma70_r2"/>
</dbReference>
<comment type="similarity">
    <text evidence="1">Belongs to the sigma-70 factor family. ECF subfamily.</text>
</comment>
<accession>A0ABQ2Z8S9</accession>
<feature type="domain" description="RNA polymerase sigma factor 70 region 4 type 2" evidence="7">
    <location>
        <begin position="122"/>
        <end position="174"/>
    </location>
</feature>
<evidence type="ECO:0000256" key="5">
    <source>
        <dbReference type="ARBA" id="ARBA00023163"/>
    </source>
</evidence>
<gene>
    <name evidence="8" type="ORF">GCM10010324_62710</name>
</gene>
<evidence type="ECO:0000313" key="9">
    <source>
        <dbReference type="Proteomes" id="UP000659223"/>
    </source>
</evidence>
<dbReference type="Gene3D" id="1.10.1740.10">
    <property type="match status" value="1"/>
</dbReference>
<dbReference type="EMBL" id="BMUT01000018">
    <property type="protein sequence ID" value="GGY07281.1"/>
    <property type="molecule type" value="Genomic_DNA"/>
</dbReference>
<evidence type="ECO:0000256" key="4">
    <source>
        <dbReference type="ARBA" id="ARBA00023125"/>
    </source>
</evidence>
<reference evidence="9" key="1">
    <citation type="journal article" date="2019" name="Int. J. Syst. Evol. Microbiol.">
        <title>The Global Catalogue of Microorganisms (GCM) 10K type strain sequencing project: providing services to taxonomists for standard genome sequencing and annotation.</title>
        <authorList>
            <consortium name="The Broad Institute Genomics Platform"/>
            <consortium name="The Broad Institute Genome Sequencing Center for Infectious Disease"/>
            <person name="Wu L."/>
            <person name="Ma J."/>
        </authorList>
    </citation>
    <scope>NUCLEOTIDE SEQUENCE [LARGE SCALE GENOMIC DNA]</scope>
    <source>
        <strain evidence="9">JCM 4586</strain>
    </source>
</reference>
<evidence type="ECO:0000256" key="1">
    <source>
        <dbReference type="ARBA" id="ARBA00010641"/>
    </source>
</evidence>
<dbReference type="InterPro" id="IPR014284">
    <property type="entry name" value="RNA_pol_sigma-70_dom"/>
</dbReference>
<dbReference type="PANTHER" id="PTHR43133:SF58">
    <property type="entry name" value="ECF RNA POLYMERASE SIGMA FACTOR SIGD"/>
    <property type="match status" value="1"/>
</dbReference>
<dbReference type="InterPro" id="IPR013325">
    <property type="entry name" value="RNA_pol_sigma_r2"/>
</dbReference>
<protein>
    <recommendedName>
        <fullName evidence="10">Sigma-70 family RNA polymerase sigma factor</fullName>
    </recommendedName>
</protein>
<comment type="caution">
    <text evidence="8">The sequence shown here is derived from an EMBL/GenBank/DDBJ whole genome shotgun (WGS) entry which is preliminary data.</text>
</comment>
<dbReference type="Gene3D" id="1.10.10.10">
    <property type="entry name" value="Winged helix-like DNA-binding domain superfamily/Winged helix DNA-binding domain"/>
    <property type="match status" value="1"/>
</dbReference>
<keyword evidence="4" id="KW-0238">DNA-binding</keyword>
<dbReference type="NCBIfam" id="TIGR02937">
    <property type="entry name" value="sigma70-ECF"/>
    <property type="match status" value="1"/>
</dbReference>
<keyword evidence="5" id="KW-0804">Transcription</keyword>
<dbReference type="SUPFAM" id="SSF88659">
    <property type="entry name" value="Sigma3 and sigma4 domains of RNA polymerase sigma factors"/>
    <property type="match status" value="1"/>
</dbReference>